<keyword evidence="6 7" id="KW-0503">Monooxygenase</keyword>
<keyword evidence="5 7" id="KW-0408">Iron</keyword>
<evidence type="ECO:0000313" key="9">
    <source>
        <dbReference type="Proteomes" id="UP001139384"/>
    </source>
</evidence>
<evidence type="ECO:0000256" key="3">
    <source>
        <dbReference type="ARBA" id="ARBA00022723"/>
    </source>
</evidence>
<dbReference type="GO" id="GO:0020037">
    <property type="term" value="F:heme binding"/>
    <property type="evidence" value="ECO:0007669"/>
    <property type="project" value="InterPro"/>
</dbReference>
<gene>
    <name evidence="8" type="ORF">L0P92_02035</name>
</gene>
<proteinExistence type="inferred from homology"/>
<dbReference type="PRINTS" id="PR00359">
    <property type="entry name" value="BP450"/>
</dbReference>
<dbReference type="FunFam" id="1.10.630.10:FF:000018">
    <property type="entry name" value="Cytochrome P450 monooxygenase"/>
    <property type="match status" value="1"/>
</dbReference>
<evidence type="ECO:0000256" key="4">
    <source>
        <dbReference type="ARBA" id="ARBA00023002"/>
    </source>
</evidence>
<evidence type="ECO:0000256" key="7">
    <source>
        <dbReference type="RuleBase" id="RU000461"/>
    </source>
</evidence>
<evidence type="ECO:0000256" key="2">
    <source>
        <dbReference type="ARBA" id="ARBA00022617"/>
    </source>
</evidence>
<evidence type="ECO:0000256" key="6">
    <source>
        <dbReference type="ARBA" id="ARBA00023033"/>
    </source>
</evidence>
<dbReference type="GO" id="GO:0005506">
    <property type="term" value="F:iron ion binding"/>
    <property type="evidence" value="ECO:0007669"/>
    <property type="project" value="InterPro"/>
</dbReference>
<dbReference type="InterPro" id="IPR036396">
    <property type="entry name" value="Cyt_P450_sf"/>
</dbReference>
<comment type="similarity">
    <text evidence="1 7">Belongs to the cytochrome P450 family.</text>
</comment>
<dbReference type="RefSeq" id="WP_234760652.1">
    <property type="nucleotide sequence ID" value="NZ_JAKEIP010000004.1"/>
</dbReference>
<reference evidence="8" key="1">
    <citation type="submission" date="2022-01" db="EMBL/GenBank/DDBJ databases">
        <title>Draft Genome Sequences of Seven Type Strains of the Genus Streptomyces.</title>
        <authorList>
            <person name="Aziz S."/>
            <person name="Coretto E."/>
            <person name="Chronakova A."/>
            <person name="Sproer C."/>
            <person name="Huber K."/>
            <person name="Nouioui I."/>
            <person name="Gross H."/>
        </authorList>
    </citation>
    <scope>NUCLEOTIDE SEQUENCE</scope>
    <source>
        <strain evidence="8">DSM 103493</strain>
    </source>
</reference>
<sequence>MVRVTSPTGIEAWLVTRYSDVREVLGDPDRFSNRSGQVGHVLANTPPDAPVPAGWFARMDGAEHLRFRRLLGPELSVKRMERLRPAVQLLVDERIDALAETAPPVDLYQGFAVPLTSSIIAELLGVPAADRPVFQKAAATLFDRNSDVEETEAAMAPLFSYVGSLVEQRRHKPGDDLISRLITRGTGGEQPFSDTELAVSAAGLLIAGFDTTASMISYGMLALLHHSDQLALLRADPSLIPGAVEELVRYLGVGTGLMREATRDTEIAGQRIAAGDFVIAAAQAANHDVQHLPDADRLDVTRASSQHIGFGYGPHQCVGQQLARVELKVVLETLQRRIPTLRLAVPFEQIEFKTDAAVTGPAALPVAWDSVLPAGR</sequence>
<name>A0A9X1PRU8_STRM4</name>
<dbReference type="InterPro" id="IPR017972">
    <property type="entry name" value="Cyt_P450_CS"/>
</dbReference>
<evidence type="ECO:0000313" key="8">
    <source>
        <dbReference type="EMBL" id="MCF1592352.1"/>
    </source>
</evidence>
<dbReference type="SUPFAM" id="SSF48264">
    <property type="entry name" value="Cytochrome P450"/>
    <property type="match status" value="1"/>
</dbReference>
<dbReference type="InterPro" id="IPR002397">
    <property type="entry name" value="Cyt_P450_B"/>
</dbReference>
<keyword evidence="2 7" id="KW-0349">Heme</keyword>
<keyword evidence="9" id="KW-1185">Reference proteome</keyword>
<dbReference type="Pfam" id="PF00067">
    <property type="entry name" value="p450"/>
    <property type="match status" value="1"/>
</dbReference>
<dbReference type="AlphaFoldDB" id="A0A9X1PRU8"/>
<dbReference type="PROSITE" id="PS00086">
    <property type="entry name" value="CYTOCHROME_P450"/>
    <property type="match status" value="1"/>
</dbReference>
<dbReference type="EMBL" id="JAKEIP010000004">
    <property type="protein sequence ID" value="MCF1592352.1"/>
    <property type="molecule type" value="Genomic_DNA"/>
</dbReference>
<dbReference type="Proteomes" id="UP001139384">
    <property type="component" value="Unassembled WGS sequence"/>
</dbReference>
<comment type="caution">
    <text evidence="8">The sequence shown here is derived from an EMBL/GenBank/DDBJ whole genome shotgun (WGS) entry which is preliminary data.</text>
</comment>
<dbReference type="GO" id="GO:0016705">
    <property type="term" value="F:oxidoreductase activity, acting on paired donors, with incorporation or reduction of molecular oxygen"/>
    <property type="evidence" value="ECO:0007669"/>
    <property type="project" value="InterPro"/>
</dbReference>
<dbReference type="Gene3D" id="1.10.630.10">
    <property type="entry name" value="Cytochrome P450"/>
    <property type="match status" value="1"/>
</dbReference>
<dbReference type="PANTHER" id="PTHR46696">
    <property type="entry name" value="P450, PUTATIVE (EUROFUNG)-RELATED"/>
    <property type="match status" value="1"/>
</dbReference>
<dbReference type="PANTHER" id="PTHR46696:SF1">
    <property type="entry name" value="CYTOCHROME P450 YJIB-RELATED"/>
    <property type="match status" value="1"/>
</dbReference>
<evidence type="ECO:0000256" key="5">
    <source>
        <dbReference type="ARBA" id="ARBA00023004"/>
    </source>
</evidence>
<protein>
    <submittedName>
        <fullName evidence="8">Cytochrome P450</fullName>
    </submittedName>
</protein>
<evidence type="ECO:0000256" key="1">
    <source>
        <dbReference type="ARBA" id="ARBA00010617"/>
    </source>
</evidence>
<keyword evidence="4 7" id="KW-0560">Oxidoreductase</keyword>
<organism evidence="8 9">
    <name type="scientific">Streptomyces muensis</name>
    <dbReference type="NCBI Taxonomy" id="1077944"/>
    <lineage>
        <taxon>Bacteria</taxon>
        <taxon>Bacillati</taxon>
        <taxon>Actinomycetota</taxon>
        <taxon>Actinomycetes</taxon>
        <taxon>Kitasatosporales</taxon>
        <taxon>Streptomycetaceae</taxon>
        <taxon>Streptomyces</taxon>
    </lineage>
</organism>
<dbReference type="InterPro" id="IPR001128">
    <property type="entry name" value="Cyt_P450"/>
</dbReference>
<accession>A0A9X1PRU8</accession>
<dbReference type="CDD" id="cd11030">
    <property type="entry name" value="CYP105-like"/>
    <property type="match status" value="1"/>
</dbReference>
<keyword evidence="3 7" id="KW-0479">Metal-binding</keyword>
<dbReference type="PRINTS" id="PR00385">
    <property type="entry name" value="P450"/>
</dbReference>
<dbReference type="GO" id="GO:0004497">
    <property type="term" value="F:monooxygenase activity"/>
    <property type="evidence" value="ECO:0007669"/>
    <property type="project" value="UniProtKB-KW"/>
</dbReference>